<evidence type="ECO:0000256" key="1">
    <source>
        <dbReference type="SAM" id="MobiDB-lite"/>
    </source>
</evidence>
<reference evidence="2" key="1">
    <citation type="submission" date="2020-04" db="EMBL/GenBank/DDBJ databases">
        <authorList>
            <person name="Alioto T."/>
            <person name="Alioto T."/>
            <person name="Gomez Garrido J."/>
        </authorList>
    </citation>
    <scope>NUCLEOTIDE SEQUENCE</scope>
    <source>
        <strain evidence="2">A484AB</strain>
    </source>
</reference>
<feature type="region of interest" description="Disordered" evidence="1">
    <location>
        <begin position="1"/>
        <end position="21"/>
    </location>
</feature>
<feature type="region of interest" description="Disordered" evidence="1">
    <location>
        <begin position="95"/>
        <end position="127"/>
    </location>
</feature>
<dbReference type="Proteomes" id="UP001152795">
    <property type="component" value="Unassembled WGS sequence"/>
</dbReference>
<sequence>MMDELLGRTNNQKSVRGDSKSLTRYATQTAGYVNDMEDNDCSVTSSSEAPFFMSQLLSKLDPRDNAEFGRVMKRNKKQENVSKLAQWLHDEASLRSRGKFDPESSNEEQSHQRGIYNRRTDNNSGDIDVSKDGPCPFGCEAKHWLAACPHYQSSTVDQRWEIVKQNQRCRKCLRPHHTRDCKKNDSTTCDKCKKNHHRSLHNDRKGPKIPNLDPNAAPFQDPNHNAVNNNADTNTVEQQCDIKTVVGLLPIQKVKVENSEGEFIEILAKLDSGSNTSILSKIAAKKLGLSGPQTHLTMNNDDDHDNDVIMT</sequence>
<protein>
    <submittedName>
        <fullName evidence="2">Uncharacterized protein</fullName>
    </submittedName>
</protein>
<dbReference type="PANTHER" id="PTHR47331">
    <property type="entry name" value="PHD-TYPE DOMAIN-CONTAINING PROTEIN"/>
    <property type="match status" value="1"/>
</dbReference>
<accession>A0A7D9LAH9</accession>
<dbReference type="AlphaFoldDB" id="A0A7D9LAH9"/>
<evidence type="ECO:0000313" key="2">
    <source>
        <dbReference type="EMBL" id="CAB4029080.1"/>
    </source>
</evidence>
<dbReference type="OrthoDB" id="8062229at2759"/>
<proteinExistence type="predicted"/>
<evidence type="ECO:0000313" key="3">
    <source>
        <dbReference type="Proteomes" id="UP001152795"/>
    </source>
</evidence>
<dbReference type="PANTHER" id="PTHR47331:SF1">
    <property type="entry name" value="GAG-LIKE PROTEIN"/>
    <property type="match status" value="1"/>
</dbReference>
<gene>
    <name evidence="2" type="ORF">PACLA_8A024242</name>
</gene>
<dbReference type="EMBL" id="CACRXK020015929">
    <property type="protein sequence ID" value="CAB4029080.1"/>
    <property type="molecule type" value="Genomic_DNA"/>
</dbReference>
<comment type="caution">
    <text evidence="2">The sequence shown here is derived from an EMBL/GenBank/DDBJ whole genome shotgun (WGS) entry which is preliminary data.</text>
</comment>
<organism evidence="2 3">
    <name type="scientific">Paramuricea clavata</name>
    <name type="common">Red gorgonian</name>
    <name type="synonym">Violescent sea-whip</name>
    <dbReference type="NCBI Taxonomy" id="317549"/>
    <lineage>
        <taxon>Eukaryota</taxon>
        <taxon>Metazoa</taxon>
        <taxon>Cnidaria</taxon>
        <taxon>Anthozoa</taxon>
        <taxon>Octocorallia</taxon>
        <taxon>Malacalcyonacea</taxon>
        <taxon>Plexauridae</taxon>
        <taxon>Paramuricea</taxon>
    </lineage>
</organism>
<keyword evidence="3" id="KW-1185">Reference proteome</keyword>
<name>A0A7D9LAH9_PARCT</name>
<feature type="region of interest" description="Disordered" evidence="1">
    <location>
        <begin position="192"/>
        <end position="231"/>
    </location>
</feature>